<sequence>MDQTNDLPIDLDWISSLTTSLQQNLEIPDYEKPITIEEEFFQEGINRCKLSLVGKFLTNHPLNWKVAKQSIISSWKSSAAIQSDPYPKLLSTSILWHIWLAQNELTLNHEKADPITIICKASNSTSNNPTTFWIDHPPTHHPSTVGPALWSPPPPGWMKLNCDGATNEANNTASATVVARDSRGIKIATAIKIIHGSNADISEAVTFLTGVVLAKDKS</sequence>
<accession>A0A834ZBM9</accession>
<dbReference type="InterPro" id="IPR052929">
    <property type="entry name" value="RNase_H-like_EbsB-rel"/>
</dbReference>
<dbReference type="PANTHER" id="PTHR47074:SF11">
    <property type="entry name" value="REVERSE TRANSCRIPTASE-LIKE PROTEIN"/>
    <property type="match status" value="1"/>
</dbReference>
<dbReference type="AlphaFoldDB" id="A0A834ZBM9"/>
<organism evidence="1 2">
    <name type="scientific">Tetracentron sinense</name>
    <name type="common">Spur-leaf</name>
    <dbReference type="NCBI Taxonomy" id="13715"/>
    <lineage>
        <taxon>Eukaryota</taxon>
        <taxon>Viridiplantae</taxon>
        <taxon>Streptophyta</taxon>
        <taxon>Embryophyta</taxon>
        <taxon>Tracheophyta</taxon>
        <taxon>Spermatophyta</taxon>
        <taxon>Magnoliopsida</taxon>
        <taxon>Trochodendrales</taxon>
        <taxon>Trochodendraceae</taxon>
        <taxon>Tetracentron</taxon>
    </lineage>
</organism>
<dbReference type="OrthoDB" id="1906820at2759"/>
<protein>
    <recommendedName>
        <fullName evidence="3">RNase H type-1 domain-containing protein</fullName>
    </recommendedName>
</protein>
<proteinExistence type="predicted"/>
<gene>
    <name evidence="1" type="ORF">HHK36_009889</name>
</gene>
<dbReference type="Proteomes" id="UP000655225">
    <property type="component" value="Unassembled WGS sequence"/>
</dbReference>
<reference evidence="1 2" key="1">
    <citation type="submission" date="2020-04" db="EMBL/GenBank/DDBJ databases">
        <title>Plant Genome Project.</title>
        <authorList>
            <person name="Zhang R.-G."/>
        </authorList>
    </citation>
    <scope>NUCLEOTIDE SEQUENCE [LARGE SCALE GENOMIC DNA]</scope>
    <source>
        <strain evidence="1">YNK0</strain>
        <tissue evidence="1">Leaf</tissue>
    </source>
</reference>
<evidence type="ECO:0000313" key="2">
    <source>
        <dbReference type="Proteomes" id="UP000655225"/>
    </source>
</evidence>
<keyword evidence="2" id="KW-1185">Reference proteome</keyword>
<evidence type="ECO:0000313" key="1">
    <source>
        <dbReference type="EMBL" id="KAF8404994.1"/>
    </source>
</evidence>
<dbReference type="EMBL" id="JABCRI010000006">
    <property type="protein sequence ID" value="KAF8404994.1"/>
    <property type="molecule type" value="Genomic_DNA"/>
</dbReference>
<name>A0A834ZBM9_TETSI</name>
<dbReference type="PANTHER" id="PTHR47074">
    <property type="entry name" value="BNAC02G40300D PROTEIN"/>
    <property type="match status" value="1"/>
</dbReference>
<evidence type="ECO:0008006" key="3">
    <source>
        <dbReference type="Google" id="ProtNLM"/>
    </source>
</evidence>
<comment type="caution">
    <text evidence="1">The sequence shown here is derived from an EMBL/GenBank/DDBJ whole genome shotgun (WGS) entry which is preliminary data.</text>
</comment>